<dbReference type="Gene3D" id="1.10.357.10">
    <property type="entry name" value="Tetracycline Repressor, domain 2"/>
    <property type="match status" value="1"/>
</dbReference>
<dbReference type="Proteomes" id="UP000032544">
    <property type="component" value="Unassembled WGS sequence"/>
</dbReference>
<keyword evidence="5" id="KW-1185">Reference proteome</keyword>
<name>A0A0D8JEZ0_9BACT</name>
<evidence type="ECO:0000259" key="3">
    <source>
        <dbReference type="PROSITE" id="PS50977"/>
    </source>
</evidence>
<dbReference type="InterPro" id="IPR009057">
    <property type="entry name" value="Homeodomain-like_sf"/>
</dbReference>
<sequence>MEEKKKYIIENVGHLYFKKGIRAVTMDTVAAEFGISKKTLYQYFTDKEDLVNQVIEFYIEESGKTFKELDDTNAIDSILLIRKHMAFIFKFYNNGIEKDLKKYYPGLYKKINEVKRERIFTSTIDNLKLGMTQDLYRTDLDPYLIAKLQVGRMLYTMNPDYGIFEEYEVNSLAFFDSMMDYHMNAICTEKGIKYYKKQLNKVQYEETN</sequence>
<dbReference type="InterPro" id="IPR001647">
    <property type="entry name" value="HTH_TetR"/>
</dbReference>
<dbReference type="GO" id="GO:0003677">
    <property type="term" value="F:DNA binding"/>
    <property type="evidence" value="ECO:0007669"/>
    <property type="project" value="UniProtKB-UniRule"/>
</dbReference>
<dbReference type="STRING" id="1544798.LH29_02615"/>
<feature type="DNA-binding region" description="H-T-H motif" evidence="2">
    <location>
        <begin position="25"/>
        <end position="44"/>
    </location>
</feature>
<gene>
    <name evidence="4" type="ORF">LH29_02615</name>
</gene>
<dbReference type="PROSITE" id="PS50977">
    <property type="entry name" value="HTH_TETR_2"/>
    <property type="match status" value="1"/>
</dbReference>
<dbReference type="PRINTS" id="PR00455">
    <property type="entry name" value="HTHTETR"/>
</dbReference>
<dbReference type="AlphaFoldDB" id="A0A0D8JEZ0"/>
<evidence type="ECO:0000313" key="5">
    <source>
        <dbReference type="Proteomes" id="UP000032544"/>
    </source>
</evidence>
<reference evidence="4 5" key="1">
    <citation type="submission" date="2014-09" db="EMBL/GenBank/DDBJ databases">
        <title>Draft Genome Sequence of Draconibacterium sp. JN14CK-3.</title>
        <authorList>
            <person name="Dong C."/>
            <person name="Lai Q."/>
            <person name="Shao Z."/>
        </authorList>
    </citation>
    <scope>NUCLEOTIDE SEQUENCE [LARGE SCALE GENOMIC DNA]</scope>
    <source>
        <strain evidence="4 5">JN14CK-3</strain>
    </source>
</reference>
<dbReference type="EMBL" id="JRHC01000001">
    <property type="protein sequence ID" value="KJF44408.1"/>
    <property type="molecule type" value="Genomic_DNA"/>
</dbReference>
<evidence type="ECO:0000256" key="1">
    <source>
        <dbReference type="ARBA" id="ARBA00023125"/>
    </source>
</evidence>
<dbReference type="RefSeq" id="WP_045025963.1">
    <property type="nucleotide sequence ID" value="NZ_JRHC01000001.1"/>
</dbReference>
<comment type="caution">
    <text evidence="4">The sequence shown here is derived from an EMBL/GenBank/DDBJ whole genome shotgun (WGS) entry which is preliminary data.</text>
</comment>
<feature type="domain" description="HTH tetR-type" evidence="3">
    <location>
        <begin position="2"/>
        <end position="62"/>
    </location>
</feature>
<evidence type="ECO:0000256" key="2">
    <source>
        <dbReference type="PROSITE-ProRule" id="PRU00335"/>
    </source>
</evidence>
<dbReference type="Pfam" id="PF00440">
    <property type="entry name" value="TetR_N"/>
    <property type="match status" value="1"/>
</dbReference>
<protein>
    <recommendedName>
        <fullName evidence="3">HTH tetR-type domain-containing protein</fullName>
    </recommendedName>
</protein>
<proteinExistence type="predicted"/>
<keyword evidence="1 2" id="KW-0238">DNA-binding</keyword>
<dbReference type="OrthoDB" id="881297at2"/>
<organism evidence="4 5">
    <name type="scientific">Draconibacterium sediminis</name>
    <dbReference type="NCBI Taxonomy" id="1544798"/>
    <lineage>
        <taxon>Bacteria</taxon>
        <taxon>Pseudomonadati</taxon>
        <taxon>Bacteroidota</taxon>
        <taxon>Bacteroidia</taxon>
        <taxon>Marinilabiliales</taxon>
        <taxon>Prolixibacteraceae</taxon>
        <taxon>Draconibacterium</taxon>
    </lineage>
</organism>
<dbReference type="SUPFAM" id="SSF46689">
    <property type="entry name" value="Homeodomain-like"/>
    <property type="match status" value="1"/>
</dbReference>
<accession>A0A0D8JEZ0</accession>
<evidence type="ECO:0000313" key="4">
    <source>
        <dbReference type="EMBL" id="KJF44408.1"/>
    </source>
</evidence>